<name>A0A6J4I942_9MICC</name>
<dbReference type="EMBL" id="CADCTE010000105">
    <property type="protein sequence ID" value="CAA9245893.1"/>
    <property type="molecule type" value="Genomic_DNA"/>
</dbReference>
<gene>
    <name evidence="1" type="ORF">AVDCRST_MAG83-1899</name>
</gene>
<accession>A0A6J4I942</accession>
<organism evidence="1">
    <name type="scientific">uncultured Arthrobacter sp</name>
    <dbReference type="NCBI Taxonomy" id="114050"/>
    <lineage>
        <taxon>Bacteria</taxon>
        <taxon>Bacillati</taxon>
        <taxon>Actinomycetota</taxon>
        <taxon>Actinomycetes</taxon>
        <taxon>Micrococcales</taxon>
        <taxon>Micrococcaceae</taxon>
        <taxon>Arthrobacter</taxon>
        <taxon>environmental samples</taxon>
    </lineage>
</organism>
<dbReference type="AlphaFoldDB" id="A0A6J4I942"/>
<proteinExistence type="predicted"/>
<sequence length="60" mass="6856">MITLRHNSRLHHIGIGRRHAGTDVLVLVHDLHIRVLDSDGNLLRDLTLDPARDYQPRAQS</sequence>
<dbReference type="RefSeq" id="WP_294567904.1">
    <property type="nucleotide sequence ID" value="NZ_CADCTE010000105.1"/>
</dbReference>
<protein>
    <submittedName>
        <fullName evidence="1">Uncharacterized protein</fullName>
    </submittedName>
</protein>
<evidence type="ECO:0000313" key="1">
    <source>
        <dbReference type="EMBL" id="CAA9245893.1"/>
    </source>
</evidence>
<reference evidence="1" key="1">
    <citation type="submission" date="2020-02" db="EMBL/GenBank/DDBJ databases">
        <authorList>
            <person name="Meier V. D."/>
        </authorList>
    </citation>
    <scope>NUCLEOTIDE SEQUENCE</scope>
    <source>
        <strain evidence="1">AVDCRST_MAG83</strain>
    </source>
</reference>